<organism evidence="2">
    <name type="scientific">Ignisphaera aggregans</name>
    <dbReference type="NCBI Taxonomy" id="334771"/>
    <lineage>
        <taxon>Archaea</taxon>
        <taxon>Thermoproteota</taxon>
        <taxon>Thermoprotei</taxon>
        <taxon>Desulfurococcales</taxon>
        <taxon>Desulfurococcaceae</taxon>
        <taxon>Ignisphaera</taxon>
    </lineage>
</organism>
<feature type="domain" description="HTH arsR-type" evidence="1">
    <location>
        <begin position="10"/>
        <end position="84"/>
    </location>
</feature>
<dbReference type="InterPro" id="IPR036390">
    <property type="entry name" value="WH_DNA-bd_sf"/>
</dbReference>
<dbReference type="Gene3D" id="1.10.10.10">
    <property type="entry name" value="Winged helix-like DNA-binding domain superfamily/Winged helix DNA-binding domain"/>
    <property type="match status" value="1"/>
</dbReference>
<evidence type="ECO:0000313" key="2">
    <source>
        <dbReference type="EMBL" id="HEM66458.1"/>
    </source>
</evidence>
<sequence>MSEESEEMGKIFEVLSHRIRRGIIRILGEKGKRSFTDLMRDINIDDTGTLTFHLKKLVGFITKTPDGYYKLTDLGLKAYNLLKTSQQLVLPNNVENVKREEEGASKETEYVKPDLIILQDRISLTIDRELLEKVKAMGKRLLITDVIKVEVSEDVDPKLFNEVVESIQDVVTLKVPKHLETLVHLKARDVLNIVSGKGTALIPPLTSVISSAIEAMTSVVTRMITSLAPRMHMKLSRGRELIYSGAIPSIKALALEVVGGYAKVYQGDSGRIEVYRRDSCDFDVEVKEGGELEVSLNGCEAHVALPSTKLEKVLTDVNGGVVEMEIPSGVNTLKLDVEGGMTRIRSEKLSETNISADVNGGVVELQLRYTEFKGIARIATEMSGGLLKIEASVPQNTLVNVIQKGVGGYTDIEIDEKLKAVKQSERIAHIDLEIDGGYAKISFKTV</sequence>
<evidence type="ECO:0000259" key="1">
    <source>
        <dbReference type="SMART" id="SM00418"/>
    </source>
</evidence>
<dbReference type="InterPro" id="IPR001845">
    <property type="entry name" value="HTH_ArsR_DNA-bd_dom"/>
</dbReference>
<protein>
    <recommendedName>
        <fullName evidence="1">HTH arsR-type domain-containing protein</fullName>
    </recommendedName>
</protein>
<dbReference type="SMART" id="SM00418">
    <property type="entry name" value="HTH_ARSR"/>
    <property type="match status" value="1"/>
</dbReference>
<dbReference type="EMBL" id="DSEU01000015">
    <property type="protein sequence ID" value="HEM66458.1"/>
    <property type="molecule type" value="Genomic_DNA"/>
</dbReference>
<dbReference type="InterPro" id="IPR055771">
    <property type="entry name" value="DUF7347"/>
</dbReference>
<gene>
    <name evidence="2" type="ORF">ENO26_02645</name>
</gene>
<dbReference type="InterPro" id="IPR036388">
    <property type="entry name" value="WH-like_DNA-bd_sf"/>
</dbReference>
<dbReference type="Pfam" id="PF24038">
    <property type="entry name" value="DUF7347"/>
    <property type="match status" value="1"/>
</dbReference>
<dbReference type="AlphaFoldDB" id="A0A7J2U0U5"/>
<reference evidence="2" key="1">
    <citation type="journal article" date="2020" name="mSystems">
        <title>Genome- and Community-Level Interaction Insights into Carbon Utilization and Element Cycling Functions of Hydrothermarchaeota in Hydrothermal Sediment.</title>
        <authorList>
            <person name="Zhou Z."/>
            <person name="Liu Y."/>
            <person name="Xu W."/>
            <person name="Pan J."/>
            <person name="Luo Z.H."/>
            <person name="Li M."/>
        </authorList>
    </citation>
    <scope>NUCLEOTIDE SEQUENCE [LARGE SCALE GENOMIC DNA]</scope>
    <source>
        <strain evidence="2">SpSt-125</strain>
    </source>
</reference>
<dbReference type="GO" id="GO:0003700">
    <property type="term" value="F:DNA-binding transcription factor activity"/>
    <property type="evidence" value="ECO:0007669"/>
    <property type="project" value="InterPro"/>
</dbReference>
<name>A0A7J2U0U5_9CREN</name>
<dbReference type="SUPFAM" id="SSF46785">
    <property type="entry name" value="Winged helix' DNA-binding domain"/>
    <property type="match status" value="1"/>
</dbReference>
<comment type="caution">
    <text evidence="2">The sequence shown here is derived from an EMBL/GenBank/DDBJ whole genome shotgun (WGS) entry which is preliminary data.</text>
</comment>
<accession>A0A7J2U0U5</accession>
<proteinExistence type="predicted"/>